<name>A0A1V6N4T0_METAZ</name>
<reference evidence="2 3" key="1">
    <citation type="submission" date="2014-12" db="EMBL/GenBank/DDBJ databases">
        <title>Genome sequence of Methanobrevibacter arboriphilicus DH1, DSM1125.</title>
        <authorList>
            <person name="Poehlein A."/>
            <person name="Thauer R.K."/>
            <person name="Seedorf H."/>
            <person name="Daniel R."/>
        </authorList>
    </citation>
    <scope>NUCLEOTIDE SEQUENCE [LARGE SCALE GENOMIC DNA]</scope>
    <source>
        <strain evidence="2 3">DH1</strain>
    </source>
</reference>
<dbReference type="Gene3D" id="1.20.1270.90">
    <property type="entry name" value="AF1782-like"/>
    <property type="match status" value="1"/>
</dbReference>
<dbReference type="RefSeq" id="WP_249024997.1">
    <property type="nucleotide sequence ID" value="NZ_JXMW01000001.1"/>
</dbReference>
<dbReference type="SUPFAM" id="SSF158372">
    <property type="entry name" value="AF1782-like"/>
    <property type="match status" value="1"/>
</dbReference>
<dbReference type="InterPro" id="IPR036809">
    <property type="entry name" value="AF1782-like_sf"/>
</dbReference>
<evidence type="ECO:0000259" key="1">
    <source>
        <dbReference type="Pfam" id="PF04010"/>
    </source>
</evidence>
<dbReference type="Pfam" id="PF04010">
    <property type="entry name" value="DUF357"/>
    <property type="match status" value="1"/>
</dbReference>
<comment type="caution">
    <text evidence="2">The sequence shown here is derived from an EMBL/GenBank/DDBJ whole genome shotgun (WGS) entry which is preliminary data.</text>
</comment>
<sequence>MINHLEWKEKILKDIDKLEANLKEIEGISFSKKEKEAISRAKDYREDCKYYLEKEDEITSFECISYSHGLIDTLRIIHEFI</sequence>
<accession>A0A1V6N4T0</accession>
<dbReference type="EMBL" id="JXMW01000001">
    <property type="protein sequence ID" value="OQD59684.1"/>
    <property type="molecule type" value="Genomic_DNA"/>
</dbReference>
<gene>
    <name evidence="2" type="ORF">MBBAR_1c00800</name>
</gene>
<proteinExistence type="predicted"/>
<evidence type="ECO:0000313" key="3">
    <source>
        <dbReference type="Proteomes" id="UP000191661"/>
    </source>
</evidence>
<organism evidence="2 3">
    <name type="scientific">Methanobrevibacter arboriphilus JCM 13429 = DSM 1125</name>
    <dbReference type="NCBI Taxonomy" id="1300164"/>
    <lineage>
        <taxon>Archaea</taxon>
        <taxon>Methanobacteriati</taxon>
        <taxon>Methanobacteriota</taxon>
        <taxon>Methanomada group</taxon>
        <taxon>Methanobacteria</taxon>
        <taxon>Methanobacteriales</taxon>
        <taxon>Methanobacteriaceae</taxon>
        <taxon>Methanobrevibacter</taxon>
    </lineage>
</organism>
<dbReference type="InterPro" id="IPR023140">
    <property type="entry name" value="DUF357"/>
</dbReference>
<dbReference type="AlphaFoldDB" id="A0A1V6N4T0"/>
<evidence type="ECO:0000313" key="2">
    <source>
        <dbReference type="EMBL" id="OQD59684.1"/>
    </source>
</evidence>
<keyword evidence="3" id="KW-1185">Reference proteome</keyword>
<protein>
    <recommendedName>
        <fullName evidence="1">DUF357 domain-containing protein</fullName>
    </recommendedName>
</protein>
<feature type="domain" description="DUF357" evidence="1">
    <location>
        <begin position="14"/>
        <end position="78"/>
    </location>
</feature>
<dbReference type="Proteomes" id="UP000191661">
    <property type="component" value="Unassembled WGS sequence"/>
</dbReference>